<evidence type="ECO:0000313" key="2">
    <source>
        <dbReference type="Proteomes" id="UP001500571"/>
    </source>
</evidence>
<evidence type="ECO:0000313" key="1">
    <source>
        <dbReference type="EMBL" id="GAA1962676.1"/>
    </source>
</evidence>
<dbReference type="CDD" id="cd03801">
    <property type="entry name" value="GT4_PimA-like"/>
    <property type="match status" value="1"/>
</dbReference>
<keyword evidence="2" id="KW-1185">Reference proteome</keyword>
<protein>
    <submittedName>
        <fullName evidence="1">Glycosyltransferase family 4 protein</fullName>
    </submittedName>
</protein>
<dbReference type="SUPFAM" id="SSF53756">
    <property type="entry name" value="UDP-Glycosyltransferase/glycogen phosphorylase"/>
    <property type="match status" value="1"/>
</dbReference>
<comment type="caution">
    <text evidence="1">The sequence shown here is derived from an EMBL/GenBank/DDBJ whole genome shotgun (WGS) entry which is preliminary data.</text>
</comment>
<proteinExistence type="predicted"/>
<dbReference type="EMBL" id="BAAAPB010000002">
    <property type="protein sequence ID" value="GAA1962676.1"/>
    <property type="molecule type" value="Genomic_DNA"/>
</dbReference>
<accession>A0ABN2R2T2</accession>
<reference evidence="1 2" key="1">
    <citation type="journal article" date="2019" name="Int. J. Syst. Evol. Microbiol.">
        <title>The Global Catalogue of Microorganisms (GCM) 10K type strain sequencing project: providing services to taxonomists for standard genome sequencing and annotation.</title>
        <authorList>
            <consortium name="The Broad Institute Genomics Platform"/>
            <consortium name="The Broad Institute Genome Sequencing Center for Infectious Disease"/>
            <person name="Wu L."/>
            <person name="Ma J."/>
        </authorList>
    </citation>
    <scope>NUCLEOTIDE SEQUENCE [LARGE SCALE GENOMIC DNA]</scope>
    <source>
        <strain evidence="1 2">JCM 15309</strain>
    </source>
</reference>
<dbReference type="Pfam" id="PF13692">
    <property type="entry name" value="Glyco_trans_1_4"/>
    <property type="match status" value="1"/>
</dbReference>
<name>A0ABN2R2T2_9ACTN</name>
<dbReference type="PANTHER" id="PTHR45947:SF3">
    <property type="entry name" value="SULFOQUINOVOSYL TRANSFERASE SQD2"/>
    <property type="match status" value="1"/>
</dbReference>
<gene>
    <name evidence="1" type="ORF">GCM10009798_23040</name>
</gene>
<dbReference type="PANTHER" id="PTHR45947">
    <property type="entry name" value="SULFOQUINOVOSYL TRANSFERASE SQD2"/>
    <property type="match status" value="1"/>
</dbReference>
<dbReference type="RefSeq" id="WP_344044981.1">
    <property type="nucleotide sequence ID" value="NZ_BAAAPB010000002.1"/>
</dbReference>
<organism evidence="1 2">
    <name type="scientific">Nocardioides panacihumi</name>
    <dbReference type="NCBI Taxonomy" id="400774"/>
    <lineage>
        <taxon>Bacteria</taxon>
        <taxon>Bacillati</taxon>
        <taxon>Actinomycetota</taxon>
        <taxon>Actinomycetes</taxon>
        <taxon>Propionibacteriales</taxon>
        <taxon>Nocardioidaceae</taxon>
        <taxon>Nocardioides</taxon>
    </lineage>
</organism>
<dbReference type="InterPro" id="IPR050194">
    <property type="entry name" value="Glycosyltransferase_grp1"/>
</dbReference>
<dbReference type="Proteomes" id="UP001500571">
    <property type="component" value="Unassembled WGS sequence"/>
</dbReference>
<dbReference type="Gene3D" id="3.40.50.2000">
    <property type="entry name" value="Glycogen Phosphorylase B"/>
    <property type="match status" value="2"/>
</dbReference>
<sequence length="345" mass="35600">MMSLHLVVPDGIDDPARASGGNVYDGRLRDGLTGLGWEVVEHAVSGPWPWPDAAATAALSAALDAVPDGALVLVDGLVASASPAVLVPAARRLALGVLVHLPLGVDVPAARAAEREVLLAARTVVATSAWTREWLRHHYVLATVHAAPPGVDRAPVAAGSGTGGALLGVGRASRAKGYDVLAAALEMLDDLPWSCTWVGRVDEVDPVTAGRGRIDLAGPLAPGLLAERYDAADLLVLPSRGETYGMVVTEALARGVPVLASDVGGVREALGQTSDGQLPGLLVAPGDPRALAAGLRLWLTDADFRATLRVSALDRRTDLAGWDTTVARVLEALPTPTPTLRGARP</sequence>